<reference evidence="1" key="1">
    <citation type="submission" date="2023-06" db="EMBL/GenBank/DDBJ databases">
        <title>Genome-scale phylogeny and comparative genomics of the fungal order Sordariales.</title>
        <authorList>
            <consortium name="Lawrence Berkeley National Laboratory"/>
            <person name="Hensen N."/>
            <person name="Bonometti L."/>
            <person name="Westerberg I."/>
            <person name="Brannstrom I.O."/>
            <person name="Guillou S."/>
            <person name="Cros-Aarteil S."/>
            <person name="Calhoun S."/>
            <person name="Haridas S."/>
            <person name="Kuo A."/>
            <person name="Mondo S."/>
            <person name="Pangilinan J."/>
            <person name="Riley R."/>
            <person name="LaButti K."/>
            <person name="Andreopoulos B."/>
            <person name="Lipzen A."/>
            <person name="Chen C."/>
            <person name="Yanf M."/>
            <person name="Daum C."/>
            <person name="Ng V."/>
            <person name="Clum A."/>
            <person name="Steindorff A."/>
            <person name="Ohm R."/>
            <person name="Martin F."/>
            <person name="Silar P."/>
            <person name="Natvig D."/>
            <person name="Lalanne C."/>
            <person name="Gautier V."/>
            <person name="Ament-velasquez S.L."/>
            <person name="Kruys A."/>
            <person name="Hutchinson M.I."/>
            <person name="Powell A.J."/>
            <person name="Barry K."/>
            <person name="Miller A.N."/>
            <person name="Grigoriev I.V."/>
            <person name="Debuchy R."/>
            <person name="Gladieux P."/>
            <person name="Thoren M.H."/>
            <person name="Johannesson H."/>
        </authorList>
    </citation>
    <scope>NUCLEOTIDE SEQUENCE</scope>
    <source>
        <strain evidence="1">SMH3391-2</strain>
    </source>
</reference>
<evidence type="ECO:0000313" key="2">
    <source>
        <dbReference type="Proteomes" id="UP001174934"/>
    </source>
</evidence>
<evidence type="ECO:0000313" key="1">
    <source>
        <dbReference type="EMBL" id="KAK0636769.1"/>
    </source>
</evidence>
<accession>A0AA40CGV3</accession>
<keyword evidence="2" id="KW-1185">Reference proteome</keyword>
<protein>
    <submittedName>
        <fullName evidence="1">Uncharacterized protein</fullName>
    </submittedName>
</protein>
<sequence length="153" mass="17842">MSKHIQEPIEYNTAKPMEVIENQEARRRKVIERIEKIEYDIGKKLKVSEDDKKELPYLRLDFIIDTLESHKNEAQKEAKTGGSDDRVKGLARAIGLGKNLKDLVMKKPHVDRNKEDERIIEEQKIKLIEVWDYHNPDGENLEVEINLEGLKGL</sequence>
<dbReference type="Proteomes" id="UP001174934">
    <property type="component" value="Unassembled WGS sequence"/>
</dbReference>
<dbReference type="AlphaFoldDB" id="A0AA40CGV3"/>
<proteinExistence type="predicted"/>
<organism evidence="1 2">
    <name type="scientific">Bombardia bombarda</name>
    <dbReference type="NCBI Taxonomy" id="252184"/>
    <lineage>
        <taxon>Eukaryota</taxon>
        <taxon>Fungi</taxon>
        <taxon>Dikarya</taxon>
        <taxon>Ascomycota</taxon>
        <taxon>Pezizomycotina</taxon>
        <taxon>Sordariomycetes</taxon>
        <taxon>Sordariomycetidae</taxon>
        <taxon>Sordariales</taxon>
        <taxon>Lasiosphaeriaceae</taxon>
        <taxon>Bombardia</taxon>
    </lineage>
</organism>
<dbReference type="EMBL" id="JAULSR010000001">
    <property type="protein sequence ID" value="KAK0636769.1"/>
    <property type="molecule type" value="Genomic_DNA"/>
</dbReference>
<comment type="caution">
    <text evidence="1">The sequence shown here is derived from an EMBL/GenBank/DDBJ whole genome shotgun (WGS) entry which is preliminary data.</text>
</comment>
<gene>
    <name evidence="1" type="ORF">B0T17DRAFT_504183</name>
</gene>
<name>A0AA40CGV3_9PEZI</name>